<organism evidence="12 13">
    <name type="scientific">Desulfoplanes formicivorans</name>
    <dbReference type="NCBI Taxonomy" id="1592317"/>
    <lineage>
        <taxon>Bacteria</taxon>
        <taxon>Pseudomonadati</taxon>
        <taxon>Thermodesulfobacteriota</taxon>
        <taxon>Desulfovibrionia</taxon>
        <taxon>Desulfovibrionales</taxon>
        <taxon>Desulfoplanaceae</taxon>
        <taxon>Desulfoplanes</taxon>
    </lineage>
</organism>
<keyword evidence="6 9" id="KW-0255">Endonuclease</keyword>
<keyword evidence="4 9" id="KW-0507">mRNA processing</keyword>
<dbReference type="Gene3D" id="1.10.1520.10">
    <property type="entry name" value="Ribonuclease III domain"/>
    <property type="match status" value="1"/>
</dbReference>
<comment type="subcellular location">
    <subcellularLocation>
        <location evidence="9">Cytoplasm</location>
    </subcellularLocation>
</comment>
<dbReference type="Pfam" id="PF00035">
    <property type="entry name" value="dsrm"/>
    <property type="match status" value="1"/>
</dbReference>
<dbReference type="PANTHER" id="PTHR11207:SF0">
    <property type="entry name" value="RIBONUCLEASE 3"/>
    <property type="match status" value="1"/>
</dbReference>
<evidence type="ECO:0000313" key="12">
    <source>
        <dbReference type="EMBL" id="GAU08017.1"/>
    </source>
</evidence>
<dbReference type="CDD" id="cd00593">
    <property type="entry name" value="RIBOc"/>
    <property type="match status" value="1"/>
</dbReference>
<dbReference type="PROSITE" id="PS50142">
    <property type="entry name" value="RNASE_3_2"/>
    <property type="match status" value="1"/>
</dbReference>
<dbReference type="InterPro" id="IPR000999">
    <property type="entry name" value="RNase_III_dom"/>
</dbReference>
<keyword evidence="13" id="KW-1185">Reference proteome</keyword>
<evidence type="ECO:0000256" key="3">
    <source>
        <dbReference type="ARBA" id="ARBA00022552"/>
    </source>
</evidence>
<name>A0A194AD38_9BACT</name>
<keyword evidence="3 9" id="KW-0698">rRNA processing</keyword>
<gene>
    <name evidence="9" type="primary">rnc</name>
    <name evidence="12" type="ORF">DPF_0718</name>
</gene>
<evidence type="ECO:0000256" key="2">
    <source>
        <dbReference type="ARBA" id="ARBA00010183"/>
    </source>
</evidence>
<feature type="domain" description="DRBM" evidence="10">
    <location>
        <begin position="165"/>
        <end position="234"/>
    </location>
</feature>
<dbReference type="PROSITE" id="PS00517">
    <property type="entry name" value="RNASE_3_1"/>
    <property type="match status" value="1"/>
</dbReference>
<dbReference type="Gene3D" id="3.30.160.20">
    <property type="match status" value="1"/>
</dbReference>
<evidence type="ECO:0000313" key="13">
    <source>
        <dbReference type="Proteomes" id="UP000095200"/>
    </source>
</evidence>
<evidence type="ECO:0000259" key="10">
    <source>
        <dbReference type="PROSITE" id="PS50137"/>
    </source>
</evidence>
<dbReference type="STRING" id="1592317.DPF_0718"/>
<dbReference type="NCBIfam" id="TIGR02191">
    <property type="entry name" value="RNaseIII"/>
    <property type="match status" value="1"/>
</dbReference>
<dbReference type="GO" id="GO:0005737">
    <property type="term" value="C:cytoplasm"/>
    <property type="evidence" value="ECO:0007669"/>
    <property type="project" value="UniProtKB-SubCell"/>
</dbReference>
<evidence type="ECO:0000256" key="5">
    <source>
        <dbReference type="ARBA" id="ARBA00022722"/>
    </source>
</evidence>
<evidence type="ECO:0000256" key="6">
    <source>
        <dbReference type="ARBA" id="ARBA00022759"/>
    </source>
</evidence>
<dbReference type="PANTHER" id="PTHR11207">
    <property type="entry name" value="RIBONUCLEASE III"/>
    <property type="match status" value="1"/>
</dbReference>
<dbReference type="GO" id="GO:0046872">
    <property type="term" value="F:metal ion binding"/>
    <property type="evidence" value="ECO:0007669"/>
    <property type="project" value="UniProtKB-KW"/>
</dbReference>
<accession>A0A194AD38</accession>
<reference evidence="13" key="1">
    <citation type="submission" date="2016-06" db="EMBL/GenBank/DDBJ databases">
        <title>Draft genome sequence of Desulfoplanes formicivorans strain Pf12B.</title>
        <authorList>
            <person name="Watanabe M."/>
            <person name="Kojima H."/>
            <person name="Fukui M."/>
        </authorList>
    </citation>
    <scope>NUCLEOTIDE SEQUENCE [LARGE SCALE GENOMIC DNA]</scope>
    <source>
        <strain evidence="13">Pf12B</strain>
    </source>
</reference>
<dbReference type="SUPFAM" id="SSF54768">
    <property type="entry name" value="dsRNA-binding domain-like"/>
    <property type="match status" value="1"/>
</dbReference>
<comment type="similarity">
    <text evidence="2">Belongs to the ribonuclease III family.</text>
</comment>
<dbReference type="SUPFAM" id="SSF69065">
    <property type="entry name" value="RNase III domain-like"/>
    <property type="match status" value="1"/>
</dbReference>
<dbReference type="CDD" id="cd10845">
    <property type="entry name" value="DSRM_RNAse_III_family"/>
    <property type="match status" value="1"/>
</dbReference>
<dbReference type="InterPro" id="IPR011907">
    <property type="entry name" value="RNase_III"/>
</dbReference>
<feature type="binding site" evidence="9">
    <location>
        <position position="127"/>
    </location>
    <ligand>
        <name>Mg(2+)</name>
        <dbReference type="ChEBI" id="CHEBI:18420"/>
    </ligand>
</feature>
<dbReference type="GO" id="GO:0004525">
    <property type="term" value="F:ribonuclease III activity"/>
    <property type="evidence" value="ECO:0007669"/>
    <property type="project" value="UniProtKB-UniRule"/>
</dbReference>
<dbReference type="AlphaFoldDB" id="A0A194AD38"/>
<dbReference type="HAMAP" id="MF_00104">
    <property type="entry name" value="RNase_III"/>
    <property type="match status" value="1"/>
</dbReference>
<comment type="caution">
    <text evidence="12">The sequence shown here is derived from an EMBL/GenBank/DDBJ whole genome shotgun (WGS) entry which is preliminary data.</text>
</comment>
<evidence type="ECO:0000256" key="4">
    <source>
        <dbReference type="ARBA" id="ARBA00022664"/>
    </source>
</evidence>
<dbReference type="GO" id="GO:0019843">
    <property type="term" value="F:rRNA binding"/>
    <property type="evidence" value="ECO:0007669"/>
    <property type="project" value="UniProtKB-KW"/>
</dbReference>
<keyword evidence="9" id="KW-0819">tRNA processing</keyword>
<dbReference type="EC" id="3.1.26.3" evidence="9"/>
<comment type="function">
    <text evidence="9">Digests double-stranded RNA. Involved in the processing of primary rRNA transcript to yield the immediate precursors to the large and small rRNAs (23S and 16S). Processes some mRNAs, and tRNAs when they are encoded in the rRNA operon. Processes pre-crRNA and tracrRNA of type II CRISPR loci if present in the organism.</text>
</comment>
<protein>
    <recommendedName>
        <fullName evidence="9">Ribonuclease 3</fullName>
        <ecNumber evidence="9">3.1.26.3</ecNumber>
    </recommendedName>
    <alternativeName>
        <fullName evidence="9">Ribonuclease III</fullName>
        <shortName evidence="9">RNase III</shortName>
    </alternativeName>
</protein>
<dbReference type="Proteomes" id="UP000095200">
    <property type="component" value="Unassembled WGS sequence"/>
</dbReference>
<evidence type="ECO:0000256" key="7">
    <source>
        <dbReference type="ARBA" id="ARBA00022801"/>
    </source>
</evidence>
<feature type="domain" description="RNase III" evidence="11">
    <location>
        <begin position="12"/>
        <end position="138"/>
    </location>
</feature>
<evidence type="ECO:0000256" key="1">
    <source>
        <dbReference type="ARBA" id="ARBA00000109"/>
    </source>
</evidence>
<keyword evidence="7 9" id="KW-0378">Hydrolase</keyword>
<evidence type="ECO:0000256" key="9">
    <source>
        <dbReference type="HAMAP-Rule" id="MF_00104"/>
    </source>
</evidence>
<keyword evidence="5 9" id="KW-0540">Nuclease</keyword>
<proteinExistence type="inferred from homology"/>
<evidence type="ECO:0000256" key="8">
    <source>
        <dbReference type="ARBA" id="ARBA00022884"/>
    </source>
</evidence>
<feature type="binding site" evidence="9">
    <location>
        <position position="124"/>
    </location>
    <ligand>
        <name>Mg(2+)</name>
        <dbReference type="ChEBI" id="CHEBI:18420"/>
    </ligand>
</feature>
<dbReference type="InterPro" id="IPR036389">
    <property type="entry name" value="RNase_III_sf"/>
</dbReference>
<evidence type="ECO:0000259" key="11">
    <source>
        <dbReference type="PROSITE" id="PS50142"/>
    </source>
</evidence>
<dbReference type="EMBL" id="BDFE01000008">
    <property type="protein sequence ID" value="GAU08017.1"/>
    <property type="molecule type" value="Genomic_DNA"/>
</dbReference>
<keyword evidence="9" id="KW-0699">rRNA-binding</keyword>
<comment type="subunit">
    <text evidence="9">Homodimer.</text>
</comment>
<dbReference type="GO" id="GO:0008033">
    <property type="term" value="P:tRNA processing"/>
    <property type="evidence" value="ECO:0007669"/>
    <property type="project" value="UniProtKB-KW"/>
</dbReference>
<comment type="catalytic activity">
    <reaction evidence="1 9">
        <text>Endonucleolytic cleavage to 5'-phosphomonoester.</text>
        <dbReference type="EC" id="3.1.26.3"/>
    </reaction>
</comment>
<keyword evidence="9" id="KW-0479">Metal-binding</keyword>
<dbReference type="RefSeq" id="WP_069857503.1">
    <property type="nucleotide sequence ID" value="NZ_BDFE01000008.1"/>
</dbReference>
<dbReference type="InterPro" id="IPR014720">
    <property type="entry name" value="dsRBD_dom"/>
</dbReference>
<dbReference type="GO" id="GO:0006364">
    <property type="term" value="P:rRNA processing"/>
    <property type="evidence" value="ECO:0007669"/>
    <property type="project" value="UniProtKB-UniRule"/>
</dbReference>
<dbReference type="GO" id="GO:0006397">
    <property type="term" value="P:mRNA processing"/>
    <property type="evidence" value="ECO:0007669"/>
    <property type="project" value="UniProtKB-UniRule"/>
</dbReference>
<dbReference type="SMART" id="SM00535">
    <property type="entry name" value="RIBOc"/>
    <property type="match status" value="1"/>
</dbReference>
<feature type="binding site" evidence="9">
    <location>
        <position position="51"/>
    </location>
    <ligand>
        <name>Mg(2+)</name>
        <dbReference type="ChEBI" id="CHEBI:18420"/>
    </ligand>
</feature>
<feature type="active site" evidence="9">
    <location>
        <position position="55"/>
    </location>
</feature>
<dbReference type="SMART" id="SM00358">
    <property type="entry name" value="DSRM"/>
    <property type="match status" value="1"/>
</dbReference>
<dbReference type="OrthoDB" id="9805026at2"/>
<feature type="active site" evidence="9">
    <location>
        <position position="127"/>
    </location>
</feature>
<dbReference type="GO" id="GO:0003725">
    <property type="term" value="F:double-stranded RNA binding"/>
    <property type="evidence" value="ECO:0007669"/>
    <property type="project" value="TreeGrafter"/>
</dbReference>
<dbReference type="PROSITE" id="PS50137">
    <property type="entry name" value="DS_RBD"/>
    <property type="match status" value="1"/>
</dbReference>
<keyword evidence="8 9" id="KW-0694">RNA-binding</keyword>
<dbReference type="Pfam" id="PF14622">
    <property type="entry name" value="Ribonucleas_3_3"/>
    <property type="match status" value="1"/>
</dbReference>
<keyword evidence="9" id="KW-0963">Cytoplasm</keyword>
<keyword evidence="9" id="KW-0460">Magnesium</keyword>
<dbReference type="GO" id="GO:0010468">
    <property type="term" value="P:regulation of gene expression"/>
    <property type="evidence" value="ECO:0007669"/>
    <property type="project" value="TreeGrafter"/>
</dbReference>
<dbReference type="FunFam" id="1.10.1520.10:FF:000001">
    <property type="entry name" value="Ribonuclease 3"/>
    <property type="match status" value="1"/>
</dbReference>
<comment type="cofactor">
    <cofactor evidence="9">
        <name>Mg(2+)</name>
        <dbReference type="ChEBI" id="CHEBI:18420"/>
    </cofactor>
</comment>
<sequence>MEQRVEDNVKGLESLQRAIHYEFSQVKLLVMALTHSSFANEHDTQSNERMEFLGDAVVEICISTELYNRFPDIHEGELTRLRAKLVSEPGLARVARTIALGNFLLLGKGEAAQGGRERDSVLSDALEAILGAIYLDGGFEAVQQCIAKLFAPFWPEYPEKPRPKDYKSRLQEITQKYDKARPTYQLVASEGPEHAKIYVVQVTLPSGESLEARDTSLKKAEQQAAHKALQHLGME</sequence>